<name>A0ACB9PUV7_BAUVA</name>
<gene>
    <name evidence="1" type="ORF">L6164_005986</name>
</gene>
<sequence>MSRENGAPTFLAESPFGNAVQDPHKRLKFSYTREFLLSLAKSSACKLPMEAYLSNFRACFLNSGFEDEPRLISPPYGDSDSRHDKSVPQHSAQEVPDNSNHLLHKSDEPYRPPRRYKALPPPSRKESSDTRNNETPMASDCMNLEKADSERLRRKGKYPSWSWLRSGIFLMSQASENFNTLVSTPNAITEQKDASQKSTPNQGSVRCERLQPSILQESINFFSSQHQLERDVTANNTVNLHQKPVNRIDDASEHFLSELEKSMQFKESGAYSNFNEGHPELETYRNLNKNQLEAAYEKGLMDLQLNDGLIHDQGSQGRIAKDVVREAYVSPPPVEDKKLLISMVDKCELDMVHCEGISSVHGVKQAVSSSMKQNISSPNFQIQPELESEFLSSLNESDSSIELSLPDEDSLITFEGPFLMPDEESRAFVDDSKFNPEKNPTEADTFNPTWQMIEKLVEFILDDESSPVSHLDTVVQHGAGMEGFCHSPHAQPSYTQLSPGRDQLAHNIFNRKSMNTTAYSSLTHHCLPPNKISQPLPFCHDELRRIDHDVSHPMIQQMVDPRKLHLCSFCGVQREVTQHRPTYQDYTSGYQEASYQGFIMPNPDFPAERNNNQAVVDSILDIEQRAGHWGPHPYVRGFW</sequence>
<reference evidence="1 2" key="1">
    <citation type="journal article" date="2022" name="DNA Res.">
        <title>Chromosomal-level genome assembly of the orchid tree Bauhinia variegata (Leguminosae; Cercidoideae) supports the allotetraploid origin hypothesis of Bauhinia.</title>
        <authorList>
            <person name="Zhong Y."/>
            <person name="Chen Y."/>
            <person name="Zheng D."/>
            <person name="Pang J."/>
            <person name="Liu Y."/>
            <person name="Luo S."/>
            <person name="Meng S."/>
            <person name="Qian L."/>
            <person name="Wei D."/>
            <person name="Dai S."/>
            <person name="Zhou R."/>
        </authorList>
    </citation>
    <scope>NUCLEOTIDE SEQUENCE [LARGE SCALE GENOMIC DNA]</scope>
    <source>
        <strain evidence="1">BV-YZ2020</strain>
    </source>
</reference>
<protein>
    <submittedName>
        <fullName evidence="1">Uncharacterized protein</fullName>
    </submittedName>
</protein>
<keyword evidence="2" id="KW-1185">Reference proteome</keyword>
<accession>A0ACB9PUV7</accession>
<proteinExistence type="predicted"/>
<dbReference type="EMBL" id="CM039428">
    <property type="protein sequence ID" value="KAI4351649.1"/>
    <property type="molecule type" value="Genomic_DNA"/>
</dbReference>
<evidence type="ECO:0000313" key="2">
    <source>
        <dbReference type="Proteomes" id="UP000828941"/>
    </source>
</evidence>
<organism evidence="1 2">
    <name type="scientific">Bauhinia variegata</name>
    <name type="common">Purple orchid tree</name>
    <name type="synonym">Phanera variegata</name>
    <dbReference type="NCBI Taxonomy" id="167791"/>
    <lineage>
        <taxon>Eukaryota</taxon>
        <taxon>Viridiplantae</taxon>
        <taxon>Streptophyta</taxon>
        <taxon>Embryophyta</taxon>
        <taxon>Tracheophyta</taxon>
        <taxon>Spermatophyta</taxon>
        <taxon>Magnoliopsida</taxon>
        <taxon>eudicotyledons</taxon>
        <taxon>Gunneridae</taxon>
        <taxon>Pentapetalae</taxon>
        <taxon>rosids</taxon>
        <taxon>fabids</taxon>
        <taxon>Fabales</taxon>
        <taxon>Fabaceae</taxon>
        <taxon>Cercidoideae</taxon>
        <taxon>Cercideae</taxon>
        <taxon>Bauhiniinae</taxon>
        <taxon>Bauhinia</taxon>
    </lineage>
</organism>
<evidence type="ECO:0000313" key="1">
    <source>
        <dbReference type="EMBL" id="KAI4351649.1"/>
    </source>
</evidence>
<dbReference type="Proteomes" id="UP000828941">
    <property type="component" value="Chromosome 3"/>
</dbReference>
<comment type="caution">
    <text evidence="1">The sequence shown here is derived from an EMBL/GenBank/DDBJ whole genome shotgun (WGS) entry which is preliminary data.</text>
</comment>